<sequence>MNGQTLCNLSMNEKKKKKESNSAFVFEEDKIAMPFDIEPAHDSREEPKQSEANELDVGVGVICEFVVDQMQGGRRDGADELCENAGNDGAHKGAPVAVDLIVMSSDLDGKEHAANGGAQNDGHGAGASCGQQRLALKMLEYATLGQLSSDNRTDMNERPFNSNRQSTGQA</sequence>
<feature type="compositionally biased region" description="Polar residues" evidence="1">
    <location>
        <begin position="1"/>
        <end position="11"/>
    </location>
</feature>
<dbReference type="EMBL" id="ASPP01010554">
    <property type="protein sequence ID" value="ETO22678.1"/>
    <property type="molecule type" value="Genomic_DNA"/>
</dbReference>
<organism evidence="2 3">
    <name type="scientific">Reticulomyxa filosa</name>
    <dbReference type="NCBI Taxonomy" id="46433"/>
    <lineage>
        <taxon>Eukaryota</taxon>
        <taxon>Sar</taxon>
        <taxon>Rhizaria</taxon>
        <taxon>Retaria</taxon>
        <taxon>Foraminifera</taxon>
        <taxon>Monothalamids</taxon>
        <taxon>Reticulomyxidae</taxon>
        <taxon>Reticulomyxa</taxon>
    </lineage>
</organism>
<dbReference type="Proteomes" id="UP000023152">
    <property type="component" value="Unassembled WGS sequence"/>
</dbReference>
<name>X6N9T8_RETFI</name>
<evidence type="ECO:0000313" key="3">
    <source>
        <dbReference type="Proteomes" id="UP000023152"/>
    </source>
</evidence>
<proteinExistence type="predicted"/>
<evidence type="ECO:0000256" key="1">
    <source>
        <dbReference type="SAM" id="MobiDB-lite"/>
    </source>
</evidence>
<keyword evidence="3" id="KW-1185">Reference proteome</keyword>
<feature type="region of interest" description="Disordered" evidence="1">
    <location>
        <begin position="147"/>
        <end position="170"/>
    </location>
</feature>
<accession>X6N9T8</accession>
<feature type="compositionally biased region" description="Polar residues" evidence="1">
    <location>
        <begin position="159"/>
        <end position="170"/>
    </location>
</feature>
<evidence type="ECO:0000313" key="2">
    <source>
        <dbReference type="EMBL" id="ETO22678.1"/>
    </source>
</evidence>
<reference evidence="2 3" key="1">
    <citation type="journal article" date="2013" name="Curr. Biol.">
        <title>The Genome of the Foraminiferan Reticulomyxa filosa.</title>
        <authorList>
            <person name="Glockner G."/>
            <person name="Hulsmann N."/>
            <person name="Schleicher M."/>
            <person name="Noegel A.A."/>
            <person name="Eichinger L."/>
            <person name="Gallinger C."/>
            <person name="Pawlowski J."/>
            <person name="Sierra R."/>
            <person name="Euteneuer U."/>
            <person name="Pillet L."/>
            <person name="Moustafa A."/>
            <person name="Platzer M."/>
            <person name="Groth M."/>
            <person name="Szafranski K."/>
            <person name="Schliwa M."/>
        </authorList>
    </citation>
    <scope>NUCLEOTIDE SEQUENCE [LARGE SCALE GENOMIC DNA]</scope>
</reference>
<feature type="region of interest" description="Disordered" evidence="1">
    <location>
        <begin position="1"/>
        <end position="21"/>
    </location>
</feature>
<comment type="caution">
    <text evidence="2">The sequence shown here is derived from an EMBL/GenBank/DDBJ whole genome shotgun (WGS) entry which is preliminary data.</text>
</comment>
<gene>
    <name evidence="2" type="ORF">RFI_14519</name>
</gene>
<dbReference type="AlphaFoldDB" id="X6N9T8"/>
<protein>
    <submittedName>
        <fullName evidence="2">Uncharacterized protein</fullName>
    </submittedName>
</protein>